<dbReference type="InterPro" id="IPR020600">
    <property type="entry name" value="IMP_cyclohydrolase-like"/>
</dbReference>
<dbReference type="Pfam" id="PF07826">
    <property type="entry name" value="IMP_cyclohyd"/>
    <property type="match status" value="1"/>
</dbReference>
<dbReference type="Gene3D" id="3.60.20.20">
    <property type="entry name" value="Inosine monophosphate cyclohydrolase-like"/>
    <property type="match status" value="1"/>
</dbReference>
<gene>
    <name evidence="2" type="ORF">KSX_32760</name>
</gene>
<dbReference type="GO" id="GO:0003937">
    <property type="term" value="F:IMP cyclohydrolase activity"/>
    <property type="evidence" value="ECO:0007669"/>
    <property type="project" value="InterPro"/>
</dbReference>
<organism evidence="2 3">
    <name type="scientific">Ktedonospora formicarum</name>
    <dbReference type="NCBI Taxonomy" id="2778364"/>
    <lineage>
        <taxon>Bacteria</taxon>
        <taxon>Bacillati</taxon>
        <taxon>Chloroflexota</taxon>
        <taxon>Ktedonobacteria</taxon>
        <taxon>Ktedonobacterales</taxon>
        <taxon>Ktedonobacteraceae</taxon>
        <taxon>Ktedonospora</taxon>
    </lineage>
</organism>
<evidence type="ECO:0000259" key="1">
    <source>
        <dbReference type="Pfam" id="PF07826"/>
    </source>
</evidence>
<dbReference type="EMBL" id="BNJF01000001">
    <property type="protein sequence ID" value="GHO45113.1"/>
    <property type="molecule type" value="Genomic_DNA"/>
</dbReference>
<dbReference type="InterPro" id="IPR036795">
    <property type="entry name" value="IMP_cyclohydrolase-like_sf"/>
</dbReference>
<dbReference type="AlphaFoldDB" id="A0A8J3I1R7"/>
<sequence>MIDANAIATNTFVTHIRSNPYPGRGLVIGRASHDDSWLIIYWIMGRSEQSRNRRFTVTDSILRTEPVDASLVADPSLIIYEAMLDLPSLYLVSNGDQTRTLYEALHAGQTFDSALATREREPDAPHYTPRISGMLDLRQPQGEITLNILKANATNPELTDRYTYRPAAPAPGYGYGLTTYMSPGNPLPSFSGDPLLLPFKGSPEEVINDYWNALNEDNRISLAVKSIASDGTSRLLVHNRFESQVR</sequence>
<dbReference type="Proteomes" id="UP000612362">
    <property type="component" value="Unassembled WGS sequence"/>
</dbReference>
<evidence type="ECO:0000313" key="2">
    <source>
        <dbReference type="EMBL" id="GHO45113.1"/>
    </source>
</evidence>
<comment type="caution">
    <text evidence="2">The sequence shown here is derived from an EMBL/GenBank/DDBJ whole genome shotgun (WGS) entry which is preliminary data.</text>
</comment>
<reference evidence="2" key="1">
    <citation type="submission" date="2020-10" db="EMBL/GenBank/DDBJ databases">
        <title>Taxonomic study of unclassified bacteria belonging to the class Ktedonobacteria.</title>
        <authorList>
            <person name="Yabe S."/>
            <person name="Wang C.M."/>
            <person name="Zheng Y."/>
            <person name="Sakai Y."/>
            <person name="Cavaletti L."/>
            <person name="Monciardini P."/>
            <person name="Donadio S."/>
        </authorList>
    </citation>
    <scope>NUCLEOTIDE SEQUENCE</scope>
    <source>
        <strain evidence="2">SOSP1-1</strain>
    </source>
</reference>
<dbReference type="GO" id="GO:0006188">
    <property type="term" value="P:IMP biosynthetic process"/>
    <property type="evidence" value="ECO:0007669"/>
    <property type="project" value="InterPro"/>
</dbReference>
<name>A0A8J3I1R7_9CHLR</name>
<proteinExistence type="predicted"/>
<keyword evidence="3" id="KW-1185">Reference proteome</keyword>
<protein>
    <recommendedName>
        <fullName evidence="1">Inosine monophosphate cyclohydrolase-like domain-containing protein</fullName>
    </recommendedName>
</protein>
<evidence type="ECO:0000313" key="3">
    <source>
        <dbReference type="Proteomes" id="UP000612362"/>
    </source>
</evidence>
<feature type="domain" description="Inosine monophosphate cyclohydrolase-like" evidence="1">
    <location>
        <begin position="21"/>
        <end position="229"/>
    </location>
</feature>
<accession>A0A8J3I1R7</accession>
<dbReference type="SUPFAM" id="SSF75569">
    <property type="entry name" value="Archaeal IMP cyclohydrolase PurO"/>
    <property type="match status" value="1"/>
</dbReference>
<dbReference type="RefSeq" id="WP_220194463.1">
    <property type="nucleotide sequence ID" value="NZ_BNJF01000001.1"/>
</dbReference>